<keyword evidence="2" id="KW-1185">Reference proteome</keyword>
<evidence type="ECO:0000313" key="1">
    <source>
        <dbReference type="EMBL" id="KAJ8893359.1"/>
    </source>
</evidence>
<organism evidence="1 2">
    <name type="scientific">Dryococelus australis</name>
    <dbReference type="NCBI Taxonomy" id="614101"/>
    <lineage>
        <taxon>Eukaryota</taxon>
        <taxon>Metazoa</taxon>
        <taxon>Ecdysozoa</taxon>
        <taxon>Arthropoda</taxon>
        <taxon>Hexapoda</taxon>
        <taxon>Insecta</taxon>
        <taxon>Pterygota</taxon>
        <taxon>Neoptera</taxon>
        <taxon>Polyneoptera</taxon>
        <taxon>Phasmatodea</taxon>
        <taxon>Verophasmatodea</taxon>
        <taxon>Anareolatae</taxon>
        <taxon>Phasmatidae</taxon>
        <taxon>Eurycanthinae</taxon>
        <taxon>Dryococelus</taxon>
    </lineage>
</organism>
<sequence length="202" mass="23473">MLSPTDPINHALFYKQRFKSFNFTMYNTISKQGDCFIWPETEGKRGSCEIASCLYLYFKSTPAVVNHILYFSDRYRGQKLNKFVAAMCLIAVQLLPHLETTDLKCMVVGPNEMERDSMHSAISTEHKIIGKVNWSANWMTIARCDRKKGDKPSTVDEITNKQIIDWKSHQKCHMTFRKADVHGQSINWLYFSKKTQFVINCK</sequence>
<dbReference type="EMBL" id="JARBHB010000002">
    <property type="protein sequence ID" value="KAJ8893359.1"/>
    <property type="molecule type" value="Genomic_DNA"/>
</dbReference>
<evidence type="ECO:0000313" key="2">
    <source>
        <dbReference type="Proteomes" id="UP001159363"/>
    </source>
</evidence>
<name>A0ABQ9I9N9_9NEOP</name>
<evidence type="ECO:0008006" key="3">
    <source>
        <dbReference type="Google" id="ProtNLM"/>
    </source>
</evidence>
<protein>
    <recommendedName>
        <fullName evidence="3">N-acetyltransferase domain-containing protein</fullName>
    </recommendedName>
</protein>
<reference evidence="1 2" key="1">
    <citation type="submission" date="2023-02" db="EMBL/GenBank/DDBJ databases">
        <title>LHISI_Scaffold_Assembly.</title>
        <authorList>
            <person name="Stuart O.P."/>
            <person name="Cleave R."/>
            <person name="Magrath M.J.L."/>
            <person name="Mikheyev A.S."/>
        </authorList>
    </citation>
    <scope>NUCLEOTIDE SEQUENCE [LARGE SCALE GENOMIC DNA]</scope>
    <source>
        <strain evidence="1">Daus_M_001</strain>
        <tissue evidence="1">Leg muscle</tissue>
    </source>
</reference>
<accession>A0ABQ9I9N9</accession>
<dbReference type="PANTHER" id="PTHR10773:SF19">
    <property type="match status" value="1"/>
</dbReference>
<proteinExistence type="predicted"/>
<dbReference type="Proteomes" id="UP001159363">
    <property type="component" value="Chromosome 2"/>
</dbReference>
<comment type="caution">
    <text evidence="1">The sequence shown here is derived from an EMBL/GenBank/DDBJ whole genome shotgun (WGS) entry which is preliminary data.</text>
</comment>
<dbReference type="PANTHER" id="PTHR10773">
    <property type="entry name" value="DNA-DIRECTED RNA POLYMERASES I, II, AND III SUBUNIT RPABC2"/>
    <property type="match status" value="1"/>
</dbReference>
<gene>
    <name evidence="1" type="ORF">PR048_005950</name>
</gene>